<dbReference type="KEGG" id="mpi:Mpet_2440"/>
<keyword evidence="4" id="KW-1185">Reference proteome</keyword>
<dbReference type="AlphaFoldDB" id="E1REE3"/>
<dbReference type="Pfam" id="PF04016">
    <property type="entry name" value="DUF364"/>
    <property type="match status" value="1"/>
</dbReference>
<name>E1REE3_METP4</name>
<dbReference type="InterPro" id="IPR007161">
    <property type="entry name" value="DUF364"/>
</dbReference>
<evidence type="ECO:0000259" key="1">
    <source>
        <dbReference type="Pfam" id="PF04016"/>
    </source>
</evidence>
<dbReference type="Pfam" id="PF13938">
    <property type="entry name" value="DUF4213"/>
    <property type="match status" value="1"/>
</dbReference>
<dbReference type="HOGENOM" id="CLU_076326_0_0_2"/>
<dbReference type="InterPro" id="IPR025251">
    <property type="entry name" value="DUF4213"/>
</dbReference>
<protein>
    <recommendedName>
        <fullName evidence="5">Heavy-metal chelation domain-containing protein</fullName>
    </recommendedName>
</protein>
<dbReference type="GeneID" id="9744933"/>
<sequence precursor="true">MSKWEIYDALIEGIPDDVIVGDVVIGAELTYVQIDGGGGVAPYRPYWQRAPQYTGNKIGKPLKEVAELVKSWNFIEASVGNAAIVAWYNHPENAQKNGVEIPKPGRVEGRLKDPFINSQNEIRGKKVCVVGHFPFIEGLFEPVCDLSVVEWDPGPGDYPYNACDFLLPECDFAFITCAAIGDKSLPRLLELSENAEKVAIVGPGTPLAPQFFDFGVGDLSGFVINDPEMAKRIASGAEFQRIYAAGTKVNLLASSSKR</sequence>
<dbReference type="RefSeq" id="WP_013330363.1">
    <property type="nucleotide sequence ID" value="NC_014507.1"/>
</dbReference>
<gene>
    <name evidence="3" type="ordered locus">Mpet_2440</name>
</gene>
<dbReference type="OrthoDB" id="40399at2157"/>
<evidence type="ECO:0000313" key="3">
    <source>
        <dbReference type="EMBL" id="ADN37186.1"/>
    </source>
</evidence>
<reference evidence="3 4" key="1">
    <citation type="journal article" date="2010" name="Stand. Genomic Sci.">
        <title>Complete genome sequence of Methanoplanus petrolearius type strain (SEBR 4847).</title>
        <authorList>
            <person name="Brambilla E."/>
            <person name="Djao O.D."/>
            <person name="Daligault H."/>
            <person name="Lapidus A."/>
            <person name="Lucas S."/>
            <person name="Hammon N."/>
            <person name="Nolan M."/>
            <person name="Tice H."/>
            <person name="Cheng J.F."/>
            <person name="Han C."/>
            <person name="Tapia R."/>
            <person name="Goodwin L."/>
            <person name="Pitluck S."/>
            <person name="Liolios K."/>
            <person name="Ivanova N."/>
            <person name="Mavromatis K."/>
            <person name="Mikhailova N."/>
            <person name="Pati A."/>
            <person name="Chen A."/>
            <person name="Palaniappan K."/>
            <person name="Land M."/>
            <person name="Hauser L."/>
            <person name="Chang Y.J."/>
            <person name="Jeffries C.D."/>
            <person name="Rohde M."/>
            <person name="Spring S."/>
            <person name="Sikorski J."/>
            <person name="Goker M."/>
            <person name="Woyke T."/>
            <person name="Bristow J."/>
            <person name="Eisen J.A."/>
            <person name="Markowitz V."/>
            <person name="Hugenholtz P."/>
            <person name="Kyrpides N.C."/>
            <person name="Klenk H.P."/>
        </authorList>
    </citation>
    <scope>NUCLEOTIDE SEQUENCE [LARGE SCALE GENOMIC DNA]</scope>
    <source>
        <strain evidence="4">DSM 11571 / OCM 486 / SEBR 4847</strain>
    </source>
</reference>
<feature type="domain" description="Putative heavy-metal chelation" evidence="1">
    <location>
        <begin position="119"/>
        <end position="246"/>
    </location>
</feature>
<dbReference type="eggNOG" id="arCOG03216">
    <property type="taxonomic scope" value="Archaea"/>
</dbReference>
<organism evidence="3 4">
    <name type="scientific">Methanolacinia petrolearia (strain DSM 11571 / OCM 486 / SEBR 4847)</name>
    <name type="common">Methanoplanus petrolearius</name>
    <dbReference type="NCBI Taxonomy" id="679926"/>
    <lineage>
        <taxon>Archaea</taxon>
        <taxon>Methanobacteriati</taxon>
        <taxon>Methanobacteriota</taxon>
        <taxon>Stenosarchaea group</taxon>
        <taxon>Methanomicrobia</taxon>
        <taxon>Methanomicrobiales</taxon>
        <taxon>Methanomicrobiaceae</taxon>
        <taxon>Methanolacinia</taxon>
    </lineage>
</organism>
<accession>E1REE3</accession>
<dbReference type="Proteomes" id="UP000006565">
    <property type="component" value="Chromosome"/>
</dbReference>
<dbReference type="Gene3D" id="3.30.390.100">
    <property type="match status" value="1"/>
</dbReference>
<dbReference type="STRING" id="679926.Mpet_2440"/>
<dbReference type="SUPFAM" id="SSF159713">
    <property type="entry name" value="Dhaf3308-like"/>
    <property type="match status" value="1"/>
</dbReference>
<evidence type="ECO:0000313" key="4">
    <source>
        <dbReference type="Proteomes" id="UP000006565"/>
    </source>
</evidence>
<evidence type="ECO:0008006" key="5">
    <source>
        <dbReference type="Google" id="ProtNLM"/>
    </source>
</evidence>
<dbReference type="EMBL" id="CP002117">
    <property type="protein sequence ID" value="ADN37186.1"/>
    <property type="molecule type" value="Genomic_DNA"/>
</dbReference>
<evidence type="ECO:0000259" key="2">
    <source>
        <dbReference type="Pfam" id="PF13938"/>
    </source>
</evidence>
<proteinExistence type="predicted"/>
<dbReference type="Gene3D" id="3.40.50.11590">
    <property type="match status" value="1"/>
</dbReference>
<feature type="domain" description="DUF4213" evidence="2">
    <location>
        <begin position="7"/>
        <end position="88"/>
    </location>
</feature>